<evidence type="ECO:0000313" key="2">
    <source>
        <dbReference type="Proteomes" id="UP000886742"/>
    </source>
</evidence>
<name>A0A9D1JXH4_9PROT</name>
<dbReference type="EMBL" id="DVJI01000012">
    <property type="protein sequence ID" value="HIS70931.1"/>
    <property type="molecule type" value="Genomic_DNA"/>
</dbReference>
<dbReference type="InterPro" id="IPR050238">
    <property type="entry name" value="DNA_Rep/Repair_Clamp_Loader"/>
</dbReference>
<dbReference type="Proteomes" id="UP000886742">
    <property type="component" value="Unassembled WGS sequence"/>
</dbReference>
<dbReference type="Gene3D" id="3.40.50.300">
    <property type="entry name" value="P-loop containing nucleotide triphosphate hydrolases"/>
    <property type="match status" value="1"/>
</dbReference>
<dbReference type="Pfam" id="PF13177">
    <property type="entry name" value="DNA_pol3_delta2"/>
    <property type="match status" value="1"/>
</dbReference>
<dbReference type="GO" id="GO:0006261">
    <property type="term" value="P:DNA-templated DNA replication"/>
    <property type="evidence" value="ECO:0007669"/>
    <property type="project" value="TreeGrafter"/>
</dbReference>
<dbReference type="AlphaFoldDB" id="A0A9D1JXH4"/>
<organism evidence="1 2">
    <name type="scientific">Candidatus Enterousia intestinigallinarum</name>
    <dbReference type="NCBI Taxonomy" id="2840790"/>
    <lineage>
        <taxon>Bacteria</taxon>
        <taxon>Pseudomonadati</taxon>
        <taxon>Pseudomonadota</taxon>
        <taxon>Alphaproteobacteria</taxon>
        <taxon>Candidatus Enterousia</taxon>
    </lineage>
</organism>
<reference evidence="1" key="2">
    <citation type="journal article" date="2021" name="PeerJ">
        <title>Extensive microbial diversity within the chicken gut microbiome revealed by metagenomics and culture.</title>
        <authorList>
            <person name="Gilroy R."/>
            <person name="Ravi A."/>
            <person name="Getino M."/>
            <person name="Pursley I."/>
            <person name="Horton D.L."/>
            <person name="Alikhan N.F."/>
            <person name="Baker D."/>
            <person name="Gharbi K."/>
            <person name="Hall N."/>
            <person name="Watson M."/>
            <person name="Adriaenssens E.M."/>
            <person name="Foster-Nyarko E."/>
            <person name="Jarju S."/>
            <person name="Secka A."/>
            <person name="Antonio M."/>
            <person name="Oren A."/>
            <person name="Chaudhuri R.R."/>
            <person name="La Ragione R."/>
            <person name="Hildebrand F."/>
            <person name="Pallen M.J."/>
        </authorList>
    </citation>
    <scope>NUCLEOTIDE SEQUENCE</scope>
    <source>
        <strain evidence="1">ChiGjej3B3-5194</strain>
    </source>
</reference>
<dbReference type="PANTHER" id="PTHR11669">
    <property type="entry name" value="REPLICATION FACTOR C / DNA POLYMERASE III GAMMA-TAU SUBUNIT"/>
    <property type="match status" value="1"/>
</dbReference>
<protein>
    <submittedName>
        <fullName evidence="1">AAA family ATPase</fullName>
    </submittedName>
</protein>
<dbReference type="CDD" id="cd00009">
    <property type="entry name" value="AAA"/>
    <property type="match status" value="1"/>
</dbReference>
<sequence length="300" mass="33073">MAPRKSTSSYNFPHPMDNDTLVGHTDVMADFLAAWRGRDEHPIHPVWMLAGPRGIGKATMAYQIAKMVYGNVGDFFIIDISRNIDKDGKPKPDGKTISVYTVRAMIEKMQMSSMSGDWRVILIDSVDELNAAASNALLKLLEEPPAKTLFLLVVHQLANVLPTVRSRARVEKMHPLTVTQLRELCNRFMPDANVSDETLRLANGSFGRIANLKKSGGDAIYDELMACLRNPRSNSVDMMSVAKRIAPDPALHGILLDAIAALGLADLYPTATHAIADIARLNLEPETALFKIITQIKQCL</sequence>
<proteinExistence type="predicted"/>
<dbReference type="SUPFAM" id="SSF52540">
    <property type="entry name" value="P-loop containing nucleoside triphosphate hydrolases"/>
    <property type="match status" value="1"/>
</dbReference>
<dbReference type="InterPro" id="IPR027417">
    <property type="entry name" value="P-loop_NTPase"/>
</dbReference>
<evidence type="ECO:0000313" key="1">
    <source>
        <dbReference type="EMBL" id="HIS70931.1"/>
    </source>
</evidence>
<accession>A0A9D1JXH4</accession>
<reference evidence="1" key="1">
    <citation type="submission" date="2020-10" db="EMBL/GenBank/DDBJ databases">
        <authorList>
            <person name="Gilroy R."/>
        </authorList>
    </citation>
    <scope>NUCLEOTIDE SEQUENCE</scope>
    <source>
        <strain evidence="1">ChiGjej3B3-5194</strain>
    </source>
</reference>
<dbReference type="GO" id="GO:0009360">
    <property type="term" value="C:DNA polymerase III complex"/>
    <property type="evidence" value="ECO:0007669"/>
    <property type="project" value="TreeGrafter"/>
</dbReference>
<comment type="caution">
    <text evidence="1">The sequence shown here is derived from an EMBL/GenBank/DDBJ whole genome shotgun (WGS) entry which is preliminary data.</text>
</comment>
<dbReference type="PANTHER" id="PTHR11669:SF8">
    <property type="entry name" value="DNA POLYMERASE III SUBUNIT DELTA"/>
    <property type="match status" value="1"/>
</dbReference>
<gene>
    <name evidence="1" type="ORF">IAD02_02990</name>
</gene>